<keyword evidence="2" id="KW-1185">Reference proteome</keyword>
<protein>
    <submittedName>
        <fullName evidence="1">Uncharacterized protein</fullName>
    </submittedName>
</protein>
<evidence type="ECO:0000313" key="2">
    <source>
        <dbReference type="Proteomes" id="UP001234989"/>
    </source>
</evidence>
<gene>
    <name evidence="1" type="ORF">MTR67_022140</name>
</gene>
<sequence>MCLPLRDTVRTSILSKQWRYKWCKLPEYLTLDLTHLTTKDLIPPMFQFTNIICHLLIFHVGPITKFTLSINSCLKTCPMIDNLILFLSRNDIQHLVLELSSNGKLPSSVFKCLQLRHLTIRSCLIVSPPALKEFNRLISL</sequence>
<dbReference type="EMBL" id="CP133616">
    <property type="protein sequence ID" value="WMV28755.1"/>
    <property type="molecule type" value="Genomic_DNA"/>
</dbReference>
<dbReference type="PANTHER" id="PTHR31639:SF176">
    <property type="entry name" value="F-BOX DOMAIN-CONTAINING PROTEIN"/>
    <property type="match status" value="1"/>
</dbReference>
<proteinExistence type="predicted"/>
<dbReference type="AlphaFoldDB" id="A0AAF0QX86"/>
<reference evidence="1" key="1">
    <citation type="submission" date="2023-08" db="EMBL/GenBank/DDBJ databases">
        <title>A de novo genome assembly of Solanum verrucosum Schlechtendal, a Mexican diploid species geographically isolated from the other diploid A-genome species in potato relatives.</title>
        <authorList>
            <person name="Hosaka K."/>
        </authorList>
    </citation>
    <scope>NUCLEOTIDE SEQUENCE</scope>
    <source>
        <tissue evidence="1">Young leaves</tissue>
    </source>
</reference>
<dbReference type="Proteomes" id="UP001234989">
    <property type="component" value="Chromosome 5"/>
</dbReference>
<dbReference type="PANTHER" id="PTHR31639">
    <property type="entry name" value="F-BOX PROTEIN-LIKE"/>
    <property type="match status" value="1"/>
</dbReference>
<name>A0AAF0QX86_SOLVR</name>
<accession>A0AAF0QX86</accession>
<organism evidence="1 2">
    <name type="scientific">Solanum verrucosum</name>
    <dbReference type="NCBI Taxonomy" id="315347"/>
    <lineage>
        <taxon>Eukaryota</taxon>
        <taxon>Viridiplantae</taxon>
        <taxon>Streptophyta</taxon>
        <taxon>Embryophyta</taxon>
        <taxon>Tracheophyta</taxon>
        <taxon>Spermatophyta</taxon>
        <taxon>Magnoliopsida</taxon>
        <taxon>eudicotyledons</taxon>
        <taxon>Gunneridae</taxon>
        <taxon>Pentapetalae</taxon>
        <taxon>asterids</taxon>
        <taxon>lamiids</taxon>
        <taxon>Solanales</taxon>
        <taxon>Solanaceae</taxon>
        <taxon>Solanoideae</taxon>
        <taxon>Solaneae</taxon>
        <taxon>Solanum</taxon>
    </lineage>
</organism>
<evidence type="ECO:0000313" key="1">
    <source>
        <dbReference type="EMBL" id="WMV28755.1"/>
    </source>
</evidence>